<gene>
    <name evidence="2" type="ORF">BCR42DRAFT_456411</name>
</gene>
<dbReference type="PANTHER" id="PTHR24148:SF73">
    <property type="entry name" value="HET DOMAIN PROTEIN (AFU_ORTHOLOGUE AFUA_8G01020)"/>
    <property type="match status" value="1"/>
</dbReference>
<dbReference type="EMBL" id="MCGE01000039">
    <property type="protein sequence ID" value="ORZ06434.1"/>
    <property type="molecule type" value="Genomic_DNA"/>
</dbReference>
<dbReference type="AlphaFoldDB" id="A0A1X2HZY3"/>
<proteinExistence type="predicted"/>
<dbReference type="Proteomes" id="UP000193560">
    <property type="component" value="Unassembled WGS sequence"/>
</dbReference>
<comment type="caution">
    <text evidence="2">The sequence shown here is derived from an EMBL/GenBank/DDBJ whole genome shotgun (WGS) entry which is preliminary data.</text>
</comment>
<sequence length="676" mass="79027">MTIDDPVDQLGKDLTLKDTLQQEKKSFQVVLVDIEQAAHNRVVRCVKKPLGEKDLKFVALSYRWGELHETMIDTKVGYIASITSFDLNDFYSLCLMMTLESDMKHIKYVWVDAICVDQRPSKRKATIYQMSNIYERATYILAVPDLHLTYLKGVSLKNMDTIKGCKTYSEDIYHLIHGHTEKLAARDERFLNIAEVPKDPPELRPLLLKYTDHFADSFMNYQEHLSGYCPVLALDHICETTNVRRHPWQTGKKGNIIDYGDLHQCDQAFCPLSQFSKIWGVPSVAEYQVRKFKWKSRVLERSDSIRQAMEFLTGLIKDWSSRVWVISEYNTAKKKNNLKFWFVQLDFYQGFPEDFTFFKFDFHDSPFSDKMINAPYYNESNATNTRAASTNPVYIQFHYTMIRQLRQQTFLDMILSSKASRNEDRFYSILPLSQYHERKSEVAHWGIDNMLSVKLRLYDIMNIRDKLSLFFWSSGESVVNRGLLPTFATSTLSLEFSFHIMSCDFCNFDLNNPSTIMLYHHQQTNTCEENDDDNDDDDGNDTKRYFLRLKPKEYKVATRDRRNTNRDILIAECIPILKDLGIENASTHTLDVVSIPLSKWQCPQSFTSKNSNSLGWKHGFIDRWHNYFVTLVGCFVSNTWITSRYSPELQKGQRVEAGDDRSRFDGRKFATIFDIY</sequence>
<keyword evidence="3" id="KW-1185">Reference proteome</keyword>
<dbReference type="Pfam" id="PF06985">
    <property type="entry name" value="HET"/>
    <property type="match status" value="1"/>
</dbReference>
<reference evidence="2 3" key="1">
    <citation type="submission" date="2016-07" db="EMBL/GenBank/DDBJ databases">
        <title>Pervasive Adenine N6-methylation of Active Genes in Fungi.</title>
        <authorList>
            <consortium name="DOE Joint Genome Institute"/>
            <person name="Mondo S.J."/>
            <person name="Dannebaum R.O."/>
            <person name="Kuo R.C."/>
            <person name="Labutti K."/>
            <person name="Haridas S."/>
            <person name="Kuo A."/>
            <person name="Salamov A."/>
            <person name="Ahrendt S.R."/>
            <person name="Lipzen A."/>
            <person name="Sullivan W."/>
            <person name="Andreopoulos W.B."/>
            <person name="Clum A."/>
            <person name="Lindquist E."/>
            <person name="Daum C."/>
            <person name="Ramamoorthy G.K."/>
            <person name="Gryganskyi A."/>
            <person name="Culley D."/>
            <person name="Magnuson J.K."/>
            <person name="James T.Y."/>
            <person name="O'Malley M.A."/>
            <person name="Stajich J.E."/>
            <person name="Spatafora J.W."/>
            <person name="Visel A."/>
            <person name="Grigoriev I.V."/>
        </authorList>
    </citation>
    <scope>NUCLEOTIDE SEQUENCE [LARGE SCALE GENOMIC DNA]</scope>
    <source>
        <strain evidence="2 3">NRRL 1336</strain>
    </source>
</reference>
<dbReference type="PANTHER" id="PTHR24148">
    <property type="entry name" value="ANKYRIN REPEAT DOMAIN-CONTAINING PROTEIN 39 HOMOLOG-RELATED"/>
    <property type="match status" value="1"/>
</dbReference>
<dbReference type="InterPro" id="IPR010730">
    <property type="entry name" value="HET"/>
</dbReference>
<feature type="domain" description="Heterokaryon incompatibility" evidence="1">
    <location>
        <begin position="57"/>
        <end position="142"/>
    </location>
</feature>
<dbReference type="InterPro" id="IPR052895">
    <property type="entry name" value="HetReg/Transcr_Mod"/>
</dbReference>
<evidence type="ECO:0000259" key="1">
    <source>
        <dbReference type="Pfam" id="PF06985"/>
    </source>
</evidence>
<evidence type="ECO:0000313" key="3">
    <source>
        <dbReference type="Proteomes" id="UP000193560"/>
    </source>
</evidence>
<protein>
    <recommendedName>
        <fullName evidence="1">Heterokaryon incompatibility domain-containing protein</fullName>
    </recommendedName>
</protein>
<accession>A0A1X2HZY3</accession>
<name>A0A1X2HZY3_9FUNG</name>
<dbReference type="OrthoDB" id="5071163at2759"/>
<organism evidence="2 3">
    <name type="scientific">Absidia repens</name>
    <dbReference type="NCBI Taxonomy" id="90262"/>
    <lineage>
        <taxon>Eukaryota</taxon>
        <taxon>Fungi</taxon>
        <taxon>Fungi incertae sedis</taxon>
        <taxon>Mucoromycota</taxon>
        <taxon>Mucoromycotina</taxon>
        <taxon>Mucoromycetes</taxon>
        <taxon>Mucorales</taxon>
        <taxon>Cunninghamellaceae</taxon>
        <taxon>Absidia</taxon>
    </lineage>
</organism>
<evidence type="ECO:0000313" key="2">
    <source>
        <dbReference type="EMBL" id="ORZ06434.1"/>
    </source>
</evidence>